<dbReference type="EMBL" id="LN483142">
    <property type="protein sequence ID" value="CED83231.1"/>
    <property type="molecule type" value="Genomic_DNA"/>
</dbReference>
<dbReference type="FunFam" id="3.40.50.150:FF:000003">
    <property type="entry name" value="Blast:Protein arginine N-methyltransferase 1"/>
    <property type="match status" value="1"/>
</dbReference>
<protein>
    <recommendedName>
        <fullName evidence="1">type I protein arginine methyltransferase</fullName>
        <ecNumber evidence="1">2.1.1.319</ecNumber>
    </recommendedName>
</protein>
<dbReference type="SUPFAM" id="SSF53335">
    <property type="entry name" value="S-adenosyl-L-methionine-dependent methyltransferases"/>
    <property type="match status" value="1"/>
</dbReference>
<dbReference type="GO" id="GO:0035242">
    <property type="term" value="F:protein-arginine omega-N asymmetric methyltransferase activity"/>
    <property type="evidence" value="ECO:0007669"/>
    <property type="project" value="UniProtKB-EC"/>
</dbReference>
<proteinExistence type="predicted"/>
<dbReference type="Gene3D" id="3.40.50.150">
    <property type="entry name" value="Vaccinia Virus protein VP39"/>
    <property type="match status" value="1"/>
</dbReference>
<dbReference type="EC" id="2.1.1.319" evidence="1"/>
<organism evidence="8">
    <name type="scientific">Phaffia rhodozyma</name>
    <name type="common">Yeast</name>
    <name type="synonym">Xanthophyllomyces dendrorhous</name>
    <dbReference type="NCBI Taxonomy" id="264483"/>
    <lineage>
        <taxon>Eukaryota</taxon>
        <taxon>Fungi</taxon>
        <taxon>Dikarya</taxon>
        <taxon>Basidiomycota</taxon>
        <taxon>Agaricomycotina</taxon>
        <taxon>Tremellomycetes</taxon>
        <taxon>Cystofilobasidiales</taxon>
        <taxon>Mrakiaceae</taxon>
        <taxon>Phaffia</taxon>
    </lineage>
</organism>
<evidence type="ECO:0000256" key="4">
    <source>
        <dbReference type="ARBA" id="ARBA00022691"/>
    </source>
</evidence>
<dbReference type="GO" id="GO:0005634">
    <property type="term" value="C:nucleus"/>
    <property type="evidence" value="ECO:0007669"/>
    <property type="project" value="TreeGrafter"/>
</dbReference>
<evidence type="ECO:0000256" key="1">
    <source>
        <dbReference type="ARBA" id="ARBA00011925"/>
    </source>
</evidence>
<evidence type="ECO:0000256" key="3">
    <source>
        <dbReference type="ARBA" id="ARBA00022679"/>
    </source>
</evidence>
<evidence type="ECO:0000256" key="5">
    <source>
        <dbReference type="ARBA" id="ARBA00049303"/>
    </source>
</evidence>
<dbReference type="AlphaFoldDB" id="A0A0F7SP58"/>
<dbReference type="PROSITE" id="PS51678">
    <property type="entry name" value="SAM_MT_PRMT"/>
    <property type="match status" value="1"/>
</dbReference>
<keyword evidence="3 6" id="KW-0808">Transferase</keyword>
<evidence type="ECO:0000313" key="8">
    <source>
        <dbReference type="EMBL" id="CED83231.1"/>
    </source>
</evidence>
<dbReference type="PANTHER" id="PTHR11006:SF53">
    <property type="entry name" value="PROTEIN ARGININE N-METHYLTRANSFERASE 3"/>
    <property type="match status" value="1"/>
</dbReference>
<dbReference type="Gene3D" id="2.70.160.11">
    <property type="entry name" value="Hnrnp arginine n-methyltransferase1"/>
    <property type="match status" value="1"/>
</dbReference>
<dbReference type="InterPro" id="IPR055135">
    <property type="entry name" value="PRMT_dom"/>
</dbReference>
<feature type="domain" description="Protein arginine N-methyltransferase" evidence="7">
    <location>
        <begin position="258"/>
        <end position="320"/>
    </location>
</feature>
<keyword evidence="2 6" id="KW-0489">Methyltransferase</keyword>
<dbReference type="Pfam" id="PF06325">
    <property type="entry name" value="PrmA"/>
    <property type="match status" value="1"/>
</dbReference>
<dbReference type="Pfam" id="PF22528">
    <property type="entry name" value="PRMT_C"/>
    <property type="match status" value="2"/>
</dbReference>
<keyword evidence="4 6" id="KW-0949">S-adenosyl-L-methionine</keyword>
<evidence type="ECO:0000256" key="2">
    <source>
        <dbReference type="ARBA" id="ARBA00022603"/>
    </source>
</evidence>
<evidence type="ECO:0000256" key="6">
    <source>
        <dbReference type="PROSITE-ProRule" id="PRU01015"/>
    </source>
</evidence>
<comment type="catalytic activity">
    <reaction evidence="5">
        <text>L-arginyl-[protein] + S-adenosyl-L-methionine = N(omega)-methyl-L-arginyl-[protein] + S-adenosyl-L-homocysteine + H(+)</text>
        <dbReference type="Rhea" id="RHEA:48100"/>
        <dbReference type="Rhea" id="RHEA-COMP:10532"/>
        <dbReference type="Rhea" id="RHEA-COMP:11990"/>
        <dbReference type="ChEBI" id="CHEBI:15378"/>
        <dbReference type="ChEBI" id="CHEBI:29965"/>
        <dbReference type="ChEBI" id="CHEBI:57856"/>
        <dbReference type="ChEBI" id="CHEBI:59789"/>
        <dbReference type="ChEBI" id="CHEBI:65280"/>
    </reaction>
    <physiologicalReaction direction="left-to-right" evidence="5">
        <dbReference type="Rhea" id="RHEA:48101"/>
    </physiologicalReaction>
</comment>
<dbReference type="CDD" id="cd02440">
    <property type="entry name" value="AdoMet_MTases"/>
    <property type="match status" value="1"/>
</dbReference>
<sequence length="340" mass="37934">MLKDTTRTKSYAIFILSNPHLFKDAVVLDVGCGTGILSLFAAKAGAKHVYAVDASDVAKKAIENIKNNGYADKITVVRGKVEDIQLPVDHVDIIISEWMGYFLLYESMLDSVLVARDRFLRKGGVLAPSQTKIMLAGVDCADFMKQRVGFWEDVYGFDMRTMAQEMNEDSLVEIMEESELVTSCSCIKDIVISSATIKSLDFTSPFSITASRDSTMHAFLGYFDTFFTPDGSAVDESVEVDLFRHDEELKVEAKDGEKNIVSFTTGPQGVPTHWKQTLFILKEPIRLQKGATITGTFLCQKSYDINNRELDVEIHYQITEPDGSARDASGRTNVQLFKVR</sequence>
<dbReference type="PANTHER" id="PTHR11006">
    <property type="entry name" value="PROTEIN ARGININE N-METHYLTRANSFERASE"/>
    <property type="match status" value="1"/>
</dbReference>
<reference evidence="8" key="1">
    <citation type="submission" date="2014-08" db="EMBL/GenBank/DDBJ databases">
        <authorList>
            <person name="Sharma Rahul"/>
            <person name="Thines Marco"/>
        </authorList>
    </citation>
    <scope>NUCLEOTIDE SEQUENCE</scope>
</reference>
<evidence type="ECO:0000259" key="7">
    <source>
        <dbReference type="Pfam" id="PF22528"/>
    </source>
</evidence>
<name>A0A0F7SP58_PHARH</name>
<dbReference type="GO" id="GO:0042054">
    <property type="term" value="F:histone methyltransferase activity"/>
    <property type="evidence" value="ECO:0007669"/>
    <property type="project" value="TreeGrafter"/>
</dbReference>
<dbReference type="InterPro" id="IPR029063">
    <property type="entry name" value="SAM-dependent_MTases_sf"/>
</dbReference>
<dbReference type="InterPro" id="IPR025799">
    <property type="entry name" value="Arg_MeTrfase"/>
</dbReference>
<dbReference type="GO" id="GO:0032259">
    <property type="term" value="P:methylation"/>
    <property type="evidence" value="ECO:0007669"/>
    <property type="project" value="UniProtKB-KW"/>
</dbReference>
<feature type="domain" description="Protein arginine N-methyltransferase" evidence="7">
    <location>
        <begin position="132"/>
        <end position="230"/>
    </location>
</feature>
<accession>A0A0F7SP58</accession>